<proteinExistence type="inferred from homology"/>
<evidence type="ECO:0000256" key="11">
    <source>
        <dbReference type="RuleBase" id="RU003750"/>
    </source>
</evidence>
<keyword evidence="4 11" id="KW-0808">Transferase</keyword>
<keyword evidence="5 12" id="KW-0812">Transmembrane</keyword>
<evidence type="ECO:0000256" key="8">
    <source>
        <dbReference type="ARBA" id="ARBA00023136"/>
    </source>
</evidence>
<comment type="subcellular location">
    <subcellularLocation>
        <location evidence="1">Membrane</location>
        <topology evidence="1">Multi-pass membrane protein</topology>
    </subcellularLocation>
</comment>
<dbReference type="InterPro" id="IPR000462">
    <property type="entry name" value="CDP-OH_P_trans"/>
</dbReference>
<accession>A0A179D730</accession>
<dbReference type="InterPro" id="IPR043130">
    <property type="entry name" value="CDP-OH_PTrfase_TM_dom"/>
</dbReference>
<dbReference type="GO" id="GO:0046474">
    <property type="term" value="P:glycerophospholipid biosynthetic process"/>
    <property type="evidence" value="ECO:0007669"/>
    <property type="project" value="TreeGrafter"/>
</dbReference>
<feature type="transmembrane region" description="Helical" evidence="12">
    <location>
        <begin position="204"/>
        <end position="225"/>
    </location>
</feature>
<evidence type="ECO:0000256" key="2">
    <source>
        <dbReference type="ARBA" id="ARBA00010441"/>
    </source>
</evidence>
<evidence type="ECO:0000256" key="7">
    <source>
        <dbReference type="ARBA" id="ARBA00023098"/>
    </source>
</evidence>
<reference evidence="13 14" key="1">
    <citation type="submission" date="2016-04" db="EMBL/GenBank/DDBJ databases">
        <title>Genome analysis of Thermosulfurimonas dismutans, the first thermophilic sulfur-disproportionating bacterium of the phylum Thermodesulfobacteria.</title>
        <authorList>
            <person name="Mardanov A.V."/>
            <person name="Beletsky A.V."/>
            <person name="Kadnikov V.V."/>
            <person name="Slobodkin A.I."/>
            <person name="Ravin N.V."/>
        </authorList>
    </citation>
    <scope>NUCLEOTIDE SEQUENCE [LARGE SCALE GENOMIC DNA]</scope>
    <source>
        <strain evidence="13 14">S95</strain>
    </source>
</reference>
<feature type="transmembrane region" description="Helical" evidence="12">
    <location>
        <begin position="9"/>
        <end position="26"/>
    </location>
</feature>
<evidence type="ECO:0000256" key="9">
    <source>
        <dbReference type="ARBA" id="ARBA00023209"/>
    </source>
</evidence>
<dbReference type="EMBL" id="LWLG01000001">
    <property type="protein sequence ID" value="OAQ21549.1"/>
    <property type="molecule type" value="Genomic_DNA"/>
</dbReference>
<comment type="caution">
    <text evidence="13">The sequence shown here is derived from an EMBL/GenBank/DDBJ whole genome shotgun (WGS) entry which is preliminary data.</text>
</comment>
<feature type="transmembrane region" description="Helical" evidence="12">
    <location>
        <begin position="146"/>
        <end position="167"/>
    </location>
</feature>
<organism evidence="13 14">
    <name type="scientific">Thermosulfurimonas dismutans</name>
    <dbReference type="NCBI Taxonomy" id="999894"/>
    <lineage>
        <taxon>Bacteria</taxon>
        <taxon>Pseudomonadati</taxon>
        <taxon>Thermodesulfobacteriota</taxon>
        <taxon>Thermodesulfobacteria</taxon>
        <taxon>Thermodesulfobacteriales</taxon>
        <taxon>Thermodesulfobacteriaceae</taxon>
        <taxon>Thermosulfurimonas</taxon>
    </lineage>
</organism>
<dbReference type="PANTHER" id="PTHR14269">
    <property type="entry name" value="CDP-DIACYLGLYCEROL--GLYCEROL-3-PHOSPHATE 3-PHOSPHATIDYLTRANSFERASE-RELATED"/>
    <property type="match status" value="1"/>
</dbReference>
<dbReference type="RefSeq" id="WP_068668143.1">
    <property type="nucleotide sequence ID" value="NZ_LWLG01000001.1"/>
</dbReference>
<keyword evidence="7" id="KW-0443">Lipid metabolism</keyword>
<evidence type="ECO:0000313" key="13">
    <source>
        <dbReference type="EMBL" id="OAQ21549.1"/>
    </source>
</evidence>
<name>A0A179D730_9BACT</name>
<dbReference type="InterPro" id="IPR050324">
    <property type="entry name" value="CDP-alcohol_PTase-I"/>
</dbReference>
<dbReference type="Gene3D" id="1.20.120.1760">
    <property type="match status" value="1"/>
</dbReference>
<evidence type="ECO:0000256" key="6">
    <source>
        <dbReference type="ARBA" id="ARBA00022989"/>
    </source>
</evidence>
<dbReference type="Proteomes" id="UP000078390">
    <property type="component" value="Unassembled WGS sequence"/>
</dbReference>
<dbReference type="InterPro" id="IPR048254">
    <property type="entry name" value="CDP_ALCOHOL_P_TRANSF_CS"/>
</dbReference>
<comment type="similarity">
    <text evidence="2 11">Belongs to the CDP-alcohol phosphatidyltransferase class-I family.</text>
</comment>
<evidence type="ECO:0000256" key="5">
    <source>
        <dbReference type="ARBA" id="ARBA00022692"/>
    </source>
</evidence>
<gene>
    <name evidence="13" type="ORF">TDIS_0067</name>
</gene>
<dbReference type="Pfam" id="PF01066">
    <property type="entry name" value="CDP-OH_P_transf"/>
    <property type="match status" value="1"/>
</dbReference>
<dbReference type="PATRIC" id="fig|999894.6.peg.67"/>
<dbReference type="STRING" id="999894.TDIS_0067"/>
<dbReference type="GO" id="GO:0008444">
    <property type="term" value="F:CDP-diacylglycerol-glycerol-3-phosphate 3-phosphatidyltransferase activity"/>
    <property type="evidence" value="ECO:0007669"/>
    <property type="project" value="UniProtKB-EC"/>
</dbReference>
<keyword evidence="6 12" id="KW-1133">Transmembrane helix</keyword>
<keyword evidence="10" id="KW-1208">Phospholipid metabolism</keyword>
<sequence length="229" mass="25818">MIKITPNRLTLLRIFLLPIPCLLLFGGPESKLTAVGLGSLLGFTDYLDGRLARRKGHSRLGALLDPVADKIFVSVVYLLLYRLAYIPFWPVFLIVTREILVSALRNIFPGKLQVWSLARIKTAFQMVGAGLVIIVGNFMSSPLREGSLHGITFLVLALTWLSAYPYMKKGLRELRRKPRLIWAVGYRVVPPLSLLSLFPQSGPFWPLILIGLAACFLFEILWGYFRSFL</sequence>
<keyword evidence="8 12" id="KW-0472">Membrane</keyword>
<dbReference type="PROSITE" id="PS00379">
    <property type="entry name" value="CDP_ALCOHOL_P_TRANSF"/>
    <property type="match status" value="1"/>
</dbReference>
<evidence type="ECO:0000256" key="12">
    <source>
        <dbReference type="SAM" id="Phobius"/>
    </source>
</evidence>
<dbReference type="OrthoDB" id="9796672at2"/>
<evidence type="ECO:0000313" key="14">
    <source>
        <dbReference type="Proteomes" id="UP000078390"/>
    </source>
</evidence>
<dbReference type="PANTHER" id="PTHR14269:SF11">
    <property type="entry name" value="CDP-DIACYLGLYCEROL--GLYCEROL-3-PHOSPHATE 3-PHOSPHATIDYLTRANSFERASE"/>
    <property type="match status" value="1"/>
</dbReference>
<feature type="transmembrane region" description="Helical" evidence="12">
    <location>
        <begin position="179"/>
        <end position="198"/>
    </location>
</feature>
<evidence type="ECO:0000256" key="1">
    <source>
        <dbReference type="ARBA" id="ARBA00004141"/>
    </source>
</evidence>
<keyword evidence="14" id="KW-1185">Reference proteome</keyword>
<evidence type="ECO:0000256" key="3">
    <source>
        <dbReference type="ARBA" id="ARBA00022516"/>
    </source>
</evidence>
<dbReference type="AlphaFoldDB" id="A0A179D730"/>
<evidence type="ECO:0000256" key="10">
    <source>
        <dbReference type="ARBA" id="ARBA00023264"/>
    </source>
</evidence>
<dbReference type="EC" id="2.7.8.5" evidence="13"/>
<dbReference type="GO" id="GO:0016020">
    <property type="term" value="C:membrane"/>
    <property type="evidence" value="ECO:0007669"/>
    <property type="project" value="UniProtKB-SubCell"/>
</dbReference>
<evidence type="ECO:0000256" key="4">
    <source>
        <dbReference type="ARBA" id="ARBA00022679"/>
    </source>
</evidence>
<keyword evidence="3" id="KW-0444">Lipid biosynthesis</keyword>
<protein>
    <submittedName>
        <fullName evidence="13">CDP-diacylglycerol--glycerol-3-phosphate 3-phosphatidyltransferase</fullName>
        <ecNumber evidence="13">2.7.8.5</ecNumber>
    </submittedName>
</protein>
<keyword evidence="9" id="KW-0594">Phospholipid biosynthesis</keyword>
<feature type="transmembrane region" description="Helical" evidence="12">
    <location>
        <begin position="120"/>
        <end position="140"/>
    </location>
</feature>